<evidence type="ECO:0000256" key="2">
    <source>
        <dbReference type="ARBA" id="ARBA00022691"/>
    </source>
</evidence>
<accession>A0ABV9XZ68</accession>
<name>A0ABV9XZ68_9PSEU</name>
<feature type="binding site" evidence="8">
    <location>
        <position position="88"/>
    </location>
    <ligand>
        <name>substrate</name>
    </ligand>
</feature>
<organism evidence="10 11">
    <name type="scientific">Saccharothrix xinjiangensis</name>
    <dbReference type="NCBI Taxonomy" id="204798"/>
    <lineage>
        <taxon>Bacteria</taxon>
        <taxon>Bacillati</taxon>
        <taxon>Actinomycetota</taxon>
        <taxon>Actinomycetes</taxon>
        <taxon>Pseudonocardiales</taxon>
        <taxon>Pseudonocardiaceae</taxon>
        <taxon>Saccharothrix</taxon>
    </lineage>
</organism>
<evidence type="ECO:0000313" key="10">
    <source>
        <dbReference type="EMBL" id="MFC5055461.1"/>
    </source>
</evidence>
<protein>
    <recommendedName>
        <fullName evidence="8">7-carboxy-7-deazaguanine synthase</fullName>
        <shortName evidence="8">CDG synthase</shortName>
        <ecNumber evidence="8">4.3.99.3</ecNumber>
    </recommendedName>
    <alternativeName>
        <fullName evidence="8">Queuosine biosynthesis protein QueE</fullName>
    </alternativeName>
</protein>
<dbReference type="HAMAP" id="MF_00917">
    <property type="entry name" value="QueE"/>
    <property type="match status" value="1"/>
</dbReference>
<feature type="binding site" evidence="8">
    <location>
        <begin position="47"/>
        <end position="49"/>
    </location>
    <ligand>
        <name>S-adenosyl-L-methionine</name>
        <dbReference type="ChEBI" id="CHEBI:59789"/>
    </ligand>
</feature>
<dbReference type="InterPro" id="IPR007197">
    <property type="entry name" value="rSAM"/>
</dbReference>
<dbReference type="PANTHER" id="PTHR42836">
    <property type="entry name" value="7-CARBOXY-7-DEAZAGUANINE SYNTHASE"/>
    <property type="match status" value="1"/>
</dbReference>
<comment type="caution">
    <text evidence="8">Lacks conserved residue(s) required for the propagation of feature annotation.</text>
</comment>
<dbReference type="Proteomes" id="UP001595833">
    <property type="component" value="Unassembled WGS sequence"/>
</dbReference>
<dbReference type="RefSeq" id="WP_344038192.1">
    <property type="nucleotide sequence ID" value="NZ_BAAAKE010000010.1"/>
</dbReference>
<evidence type="ECO:0000256" key="5">
    <source>
        <dbReference type="ARBA" id="ARBA00023004"/>
    </source>
</evidence>
<evidence type="ECO:0000313" key="11">
    <source>
        <dbReference type="Proteomes" id="UP001595833"/>
    </source>
</evidence>
<reference evidence="11" key="1">
    <citation type="journal article" date="2019" name="Int. J. Syst. Evol. Microbiol.">
        <title>The Global Catalogue of Microorganisms (GCM) 10K type strain sequencing project: providing services to taxonomists for standard genome sequencing and annotation.</title>
        <authorList>
            <consortium name="The Broad Institute Genomics Platform"/>
            <consortium name="The Broad Institute Genome Sequencing Center for Infectious Disease"/>
            <person name="Wu L."/>
            <person name="Ma J."/>
        </authorList>
    </citation>
    <scope>NUCLEOTIDE SEQUENCE [LARGE SCALE GENOMIC DNA]</scope>
    <source>
        <strain evidence="11">KCTC 12848</strain>
    </source>
</reference>
<dbReference type="Gene3D" id="3.20.20.70">
    <property type="entry name" value="Aldolase class I"/>
    <property type="match status" value="1"/>
</dbReference>
<keyword evidence="4 8" id="KW-0460">Magnesium</keyword>
<gene>
    <name evidence="8" type="primary">queE</name>
    <name evidence="10" type="ORF">ACFPFM_17055</name>
</gene>
<dbReference type="PANTHER" id="PTHR42836:SF1">
    <property type="entry name" value="7-CARBOXY-7-DEAZAGUANINE SYNTHASE"/>
    <property type="match status" value="1"/>
</dbReference>
<feature type="binding site" evidence="8">
    <location>
        <position position="41"/>
    </location>
    <ligand>
        <name>[4Fe-4S] cluster</name>
        <dbReference type="ChEBI" id="CHEBI:49883"/>
        <note>4Fe-4S-S-AdoMet</note>
    </ligand>
</feature>
<feature type="binding site" evidence="8">
    <location>
        <position position="37"/>
    </location>
    <ligand>
        <name>substrate</name>
    </ligand>
</feature>
<dbReference type="PIRSF" id="PIRSF000370">
    <property type="entry name" value="QueE"/>
    <property type="match status" value="1"/>
</dbReference>
<dbReference type="InterPro" id="IPR013785">
    <property type="entry name" value="Aldolase_TIM"/>
</dbReference>
<dbReference type="InterPro" id="IPR024924">
    <property type="entry name" value="7-CO-7-deazaguanine_synth-like"/>
</dbReference>
<comment type="function">
    <text evidence="8">Catalyzes the complex heterocyclic radical-mediated conversion of 6-carboxy-5,6,7,8-tetrahydropterin (CPH4) to 7-carboxy-7-deazaguanine (CDG), a step common to the biosynthetic pathways of all 7-deazapurine-containing compounds.</text>
</comment>
<dbReference type="PROSITE" id="PS51918">
    <property type="entry name" value="RADICAL_SAM"/>
    <property type="match status" value="1"/>
</dbReference>
<comment type="cofactor">
    <cofactor evidence="8">
        <name>[4Fe-4S] cluster</name>
        <dbReference type="ChEBI" id="CHEBI:49883"/>
    </cofactor>
    <text evidence="8">Binds 1 [4Fe-4S] cluster. The cluster is coordinated with 3 cysteines and an exchangeable S-adenosyl-L-methionine.</text>
</comment>
<evidence type="ECO:0000256" key="4">
    <source>
        <dbReference type="ARBA" id="ARBA00022842"/>
    </source>
</evidence>
<feature type="binding site" evidence="8">
    <location>
        <begin position="139"/>
        <end position="141"/>
    </location>
    <ligand>
        <name>S-adenosyl-L-methionine</name>
        <dbReference type="ChEBI" id="CHEBI:59789"/>
    </ligand>
</feature>
<feature type="binding site" evidence="8">
    <location>
        <begin position="22"/>
        <end position="24"/>
    </location>
    <ligand>
        <name>substrate</name>
    </ligand>
</feature>
<evidence type="ECO:0000259" key="9">
    <source>
        <dbReference type="PROSITE" id="PS51918"/>
    </source>
</evidence>
<dbReference type="EC" id="4.3.99.3" evidence="8"/>
<evidence type="ECO:0000256" key="8">
    <source>
        <dbReference type="HAMAP-Rule" id="MF_00917"/>
    </source>
</evidence>
<comment type="similarity">
    <text evidence="8">Belongs to the radical SAM superfamily. 7-carboxy-7-deazaguanine synthase family.</text>
</comment>
<keyword evidence="2 8" id="KW-0949">S-adenosyl-L-methionine</keyword>
<dbReference type="SFLD" id="SFLDS00029">
    <property type="entry name" value="Radical_SAM"/>
    <property type="match status" value="1"/>
</dbReference>
<feature type="binding site" evidence="8">
    <location>
        <position position="45"/>
    </location>
    <ligand>
        <name>[4Fe-4S] cluster</name>
        <dbReference type="ChEBI" id="CHEBI:49883"/>
        <note>4Fe-4S-S-AdoMet</note>
    </ligand>
</feature>
<feature type="binding site" evidence="8">
    <location>
        <position position="50"/>
    </location>
    <ligand>
        <name>Mg(2+)</name>
        <dbReference type="ChEBI" id="CHEBI:18420"/>
    </ligand>
</feature>
<dbReference type="InterPro" id="IPR058240">
    <property type="entry name" value="rSAM_sf"/>
</dbReference>
<evidence type="ECO:0000256" key="3">
    <source>
        <dbReference type="ARBA" id="ARBA00022723"/>
    </source>
</evidence>
<evidence type="ECO:0000256" key="1">
    <source>
        <dbReference type="ARBA" id="ARBA00022485"/>
    </source>
</evidence>
<keyword evidence="7 8" id="KW-0456">Lyase</keyword>
<keyword evidence="6 8" id="KW-0411">Iron-sulfur</keyword>
<proteinExistence type="inferred from homology"/>
<feature type="binding site" evidence="8">
    <location>
        <position position="48"/>
    </location>
    <ligand>
        <name>[4Fe-4S] cluster</name>
        <dbReference type="ChEBI" id="CHEBI:49883"/>
        <note>4Fe-4S-S-AdoMet</note>
    </ligand>
</feature>
<comment type="subunit">
    <text evidence="8">Homodimer.</text>
</comment>
<comment type="cofactor">
    <cofactor evidence="8">
        <name>S-adenosyl-L-methionine</name>
        <dbReference type="ChEBI" id="CHEBI:59789"/>
    </cofactor>
    <text evidence="8">Binds 1 S-adenosyl-L-methionine per subunit.</text>
</comment>
<dbReference type="Pfam" id="PF13353">
    <property type="entry name" value="Fer4_12"/>
    <property type="match status" value="1"/>
</dbReference>
<dbReference type="EMBL" id="JBHSJB010000014">
    <property type="protein sequence ID" value="MFC5055461.1"/>
    <property type="molecule type" value="Genomic_DNA"/>
</dbReference>
<dbReference type="SUPFAM" id="SSF102114">
    <property type="entry name" value="Radical SAM enzymes"/>
    <property type="match status" value="1"/>
</dbReference>
<comment type="caution">
    <text evidence="10">The sequence shown here is derived from an EMBL/GenBank/DDBJ whole genome shotgun (WGS) entry which is preliminary data.</text>
</comment>
<sequence length="239" mass="26387">MSTAAPDAAVTLVVNELFGPTFQGEGPSQGRLARFVRLFGCHLACCWCDTPQTWDRRRHDLAVEQRHLGVDEALNWLAGTPGDLLVITGGEPLLQQRALEPFLAAVRQNGLAGETEVETSGTIAPSPAVVEAVTRFIVSPKLAHSGLPERQRLRPAALRQFVLSGKASWKFVVQSVPDLDEVEDLVTRYRLNPVWVMPEGTDSATVLDRMRLLADPVLARGWNLTSRLHILLWENARAR</sequence>
<evidence type="ECO:0000256" key="6">
    <source>
        <dbReference type="ARBA" id="ARBA00023014"/>
    </source>
</evidence>
<keyword evidence="1 8" id="KW-0004">4Fe-4S</keyword>
<keyword evidence="5 8" id="KW-0408">Iron</keyword>
<comment type="cofactor">
    <cofactor evidence="8">
        <name>Mg(2+)</name>
        <dbReference type="ChEBI" id="CHEBI:18420"/>
    </cofactor>
</comment>
<keyword evidence="8" id="KW-0671">Queuosine biosynthesis</keyword>
<comment type="pathway">
    <text evidence="8">Purine metabolism; 7-cyano-7-deazaguanine biosynthesis.</text>
</comment>
<keyword evidence="11" id="KW-1185">Reference proteome</keyword>
<feature type="binding site" evidence="8">
    <location>
        <position position="90"/>
    </location>
    <ligand>
        <name>S-adenosyl-L-methionine</name>
        <dbReference type="ChEBI" id="CHEBI:59789"/>
    </ligand>
</feature>
<feature type="domain" description="Radical SAM core" evidence="9">
    <location>
        <begin position="28"/>
        <end position="235"/>
    </location>
</feature>
<evidence type="ECO:0000256" key="7">
    <source>
        <dbReference type="ARBA" id="ARBA00023239"/>
    </source>
</evidence>
<keyword evidence="3 8" id="KW-0479">Metal-binding</keyword>
<comment type="catalytic activity">
    <reaction evidence="8">
        <text>6-carboxy-5,6,7,8-tetrahydropterin + H(+) = 7-carboxy-7-carbaguanine + NH4(+)</text>
        <dbReference type="Rhea" id="RHEA:27974"/>
        <dbReference type="ChEBI" id="CHEBI:15378"/>
        <dbReference type="ChEBI" id="CHEBI:28938"/>
        <dbReference type="ChEBI" id="CHEBI:61032"/>
        <dbReference type="ChEBI" id="CHEBI:61036"/>
        <dbReference type="EC" id="4.3.99.3"/>
    </reaction>
</comment>